<keyword evidence="2" id="KW-1185">Reference proteome</keyword>
<reference evidence="1 2" key="1">
    <citation type="submission" date="2023-02" db="EMBL/GenBank/DDBJ databases">
        <title>LHISI_Scaffold_Assembly.</title>
        <authorList>
            <person name="Stuart O.P."/>
            <person name="Cleave R."/>
            <person name="Magrath M.J.L."/>
            <person name="Mikheyev A.S."/>
        </authorList>
    </citation>
    <scope>NUCLEOTIDE SEQUENCE [LARGE SCALE GENOMIC DNA]</scope>
    <source>
        <strain evidence="1">Daus_M_001</strain>
        <tissue evidence="1">Leg muscle</tissue>
    </source>
</reference>
<evidence type="ECO:0000313" key="1">
    <source>
        <dbReference type="EMBL" id="KAJ8897999.1"/>
    </source>
</evidence>
<dbReference type="EMBL" id="JARBHB010000001">
    <property type="protein sequence ID" value="KAJ8897999.1"/>
    <property type="molecule type" value="Genomic_DNA"/>
</dbReference>
<name>A0ABQ9IP73_9NEOP</name>
<proteinExistence type="predicted"/>
<dbReference type="Proteomes" id="UP001159363">
    <property type="component" value="Chromosome 1"/>
</dbReference>
<comment type="caution">
    <text evidence="1">The sequence shown here is derived from an EMBL/GenBank/DDBJ whole genome shotgun (WGS) entry which is preliminary data.</text>
</comment>
<evidence type="ECO:0000313" key="2">
    <source>
        <dbReference type="Proteomes" id="UP001159363"/>
    </source>
</evidence>
<sequence>MQASEYSILGNPCGCCQVPNKVVWHCVPTVLLLAVRAKRRSSRGTVLYLRHHAKKSEPYATAATTPLTTASQRSLLECTQQSAKSDSRRDLPEKYSDCNDTEECRAQLAFLLGPGARAARACLRPQVSPALGLEVEQVVLPRNSSLLETNGDRRFMKTGIRSGIAIGATLIHVPRAPSLLRARRSTGVQGFRCAACTYGTLMRGIVRLESRLQKSGGVTPQGIKFGSHWWEASSLTTIPPRPLRRTRIMGSHAYQCTPACRAKITCVTPALRRRLKLAPPRGIGIPTHPNSCLRPIRAGAAAQADACNAIALRGGRSGGVGRLLFSRLGGEGPPLGGVALGFSHVGIVLDDAACRRVFSGYSRFPTLALPAPLHPRVSFHVMSGDDGHLRVPAGKPVTRRVWPRPGFTPHSSGSSDHAEPLYLPEGFQWVSGSLWLRSSCPVAPLTPSNYQQWLQWPPHLSLATSKDKVVPPDSLWLPAGESSSPCSQAPAGFL</sequence>
<accession>A0ABQ9IP73</accession>
<organism evidence="1 2">
    <name type="scientific">Dryococelus australis</name>
    <dbReference type="NCBI Taxonomy" id="614101"/>
    <lineage>
        <taxon>Eukaryota</taxon>
        <taxon>Metazoa</taxon>
        <taxon>Ecdysozoa</taxon>
        <taxon>Arthropoda</taxon>
        <taxon>Hexapoda</taxon>
        <taxon>Insecta</taxon>
        <taxon>Pterygota</taxon>
        <taxon>Neoptera</taxon>
        <taxon>Polyneoptera</taxon>
        <taxon>Phasmatodea</taxon>
        <taxon>Verophasmatodea</taxon>
        <taxon>Anareolatae</taxon>
        <taxon>Phasmatidae</taxon>
        <taxon>Eurycanthinae</taxon>
        <taxon>Dryococelus</taxon>
    </lineage>
</organism>
<gene>
    <name evidence="1" type="ORF">PR048_003359</name>
</gene>
<protein>
    <submittedName>
        <fullName evidence="1">Uncharacterized protein</fullName>
    </submittedName>
</protein>